<organism evidence="3 4">
    <name type="scientific">Leptospira stimsonii</name>
    <dbReference type="NCBI Taxonomy" id="2202203"/>
    <lineage>
        <taxon>Bacteria</taxon>
        <taxon>Pseudomonadati</taxon>
        <taxon>Spirochaetota</taxon>
        <taxon>Spirochaetia</taxon>
        <taxon>Leptospirales</taxon>
        <taxon>Leptospiraceae</taxon>
        <taxon>Leptospira</taxon>
    </lineage>
</organism>
<evidence type="ECO:0000313" key="3">
    <source>
        <dbReference type="EMBL" id="RHX85169.1"/>
    </source>
</evidence>
<comment type="caution">
    <text evidence="3">The sequence shown here is derived from an EMBL/GenBank/DDBJ whole genome shotgun (WGS) entry which is preliminary data.</text>
</comment>
<sequence length="253" mass="25666">MNCTRNFFSRNNRGFLARFVSATLVVLFPLTSCTLWPILTTAVVSKSESDNSSSSLLLLLLAQGAGSSNSTSGTTPTSSPGQATCAATGCSLFLTSVPNGNFGGVTGADASCAAQAAVIGAPGNATGYKAFIMAEDGTRSLSTSWVLYPNTNYYSIDNSNLLISTTDANGQFAATLTNEITPSAGLAYTGIDTSGATWIPKTGQSCVNAGASWTSISAGVTGWVANPNSPGLEIGGAGTLTCATASSIYCVQR</sequence>
<gene>
    <name evidence="3" type="ORF">DLM78_13650</name>
</gene>
<dbReference type="EMBL" id="QHCS01000003">
    <property type="protein sequence ID" value="RHX85169.1"/>
    <property type="molecule type" value="Genomic_DNA"/>
</dbReference>
<evidence type="ECO:0000313" key="4">
    <source>
        <dbReference type="Proteomes" id="UP000266669"/>
    </source>
</evidence>
<dbReference type="Proteomes" id="UP000266669">
    <property type="component" value="Unassembled WGS sequence"/>
</dbReference>
<evidence type="ECO:0000256" key="1">
    <source>
        <dbReference type="SAM" id="Phobius"/>
    </source>
</evidence>
<dbReference type="Gene3D" id="3.10.100.10">
    <property type="entry name" value="Mannose-Binding Protein A, subunit A"/>
    <property type="match status" value="1"/>
</dbReference>
<keyword evidence="1" id="KW-0812">Transmembrane</keyword>
<protein>
    <recommendedName>
        <fullName evidence="2">DUF1554 domain-containing protein</fullName>
    </recommendedName>
</protein>
<accession>A0A8B3CQ77</accession>
<dbReference type="RefSeq" id="WP_118982452.1">
    <property type="nucleotide sequence ID" value="NZ_QHCS01000003.1"/>
</dbReference>
<dbReference type="InterPro" id="IPR016187">
    <property type="entry name" value="CTDL_fold"/>
</dbReference>
<name>A0A8B3CQ77_9LEPT</name>
<keyword evidence="1" id="KW-0472">Membrane</keyword>
<dbReference type="InterPro" id="IPR016186">
    <property type="entry name" value="C-type_lectin-like/link_sf"/>
</dbReference>
<keyword evidence="1" id="KW-1133">Transmembrane helix</keyword>
<feature type="domain" description="DUF1554" evidence="2">
    <location>
        <begin position="98"/>
        <end position="226"/>
    </location>
</feature>
<dbReference type="InterPro" id="IPR011448">
    <property type="entry name" value="DUF1554"/>
</dbReference>
<dbReference type="AlphaFoldDB" id="A0A8B3CQ77"/>
<evidence type="ECO:0000259" key="2">
    <source>
        <dbReference type="Pfam" id="PF07588"/>
    </source>
</evidence>
<reference evidence="4" key="1">
    <citation type="submission" date="2018-05" db="EMBL/GenBank/DDBJ databases">
        <title>Leptospira yasudae sp. nov. and Leptospira stimsonii sp. nov., two pathogenic species of the genus Leptospira isolated from environmental sources.</title>
        <authorList>
            <person name="Casanovas-Massana A."/>
            <person name="Hamond C."/>
            <person name="Santos L.A."/>
            <person name="Hacker K.P."/>
            <person name="Balassiano I."/>
            <person name="Medeiros M.A."/>
            <person name="Reis M.G."/>
            <person name="Ko A.I."/>
            <person name="Wunder E.A."/>
        </authorList>
    </citation>
    <scope>NUCLEOTIDE SEQUENCE [LARGE SCALE GENOMIC DNA]</scope>
    <source>
        <strain evidence="4">AMB6-RJ</strain>
    </source>
</reference>
<dbReference type="Pfam" id="PF07588">
    <property type="entry name" value="DUF1554"/>
    <property type="match status" value="1"/>
</dbReference>
<feature type="transmembrane region" description="Helical" evidence="1">
    <location>
        <begin position="15"/>
        <end position="39"/>
    </location>
</feature>
<dbReference type="SUPFAM" id="SSF56436">
    <property type="entry name" value="C-type lectin-like"/>
    <property type="match status" value="1"/>
</dbReference>
<proteinExistence type="predicted"/>